<dbReference type="Proteomes" id="UP000663831">
    <property type="component" value="Unassembled WGS sequence"/>
</dbReference>
<organism evidence="1 2">
    <name type="scientific">Rhizoctonia solani</name>
    <dbReference type="NCBI Taxonomy" id="456999"/>
    <lineage>
        <taxon>Eukaryota</taxon>
        <taxon>Fungi</taxon>
        <taxon>Dikarya</taxon>
        <taxon>Basidiomycota</taxon>
        <taxon>Agaricomycotina</taxon>
        <taxon>Agaricomycetes</taxon>
        <taxon>Cantharellales</taxon>
        <taxon>Ceratobasidiaceae</taxon>
        <taxon>Rhizoctonia</taxon>
    </lineage>
</organism>
<gene>
    <name evidence="1" type="ORF">RDB_LOCUS53240</name>
</gene>
<dbReference type="EMBL" id="CAJMWV010001563">
    <property type="protein sequence ID" value="CAE6440405.1"/>
    <property type="molecule type" value="Genomic_DNA"/>
</dbReference>
<evidence type="ECO:0008006" key="3">
    <source>
        <dbReference type="Google" id="ProtNLM"/>
    </source>
</evidence>
<sequence>MTDKPSISPTIRQWEEAGASLTTALSNYFHLSLALGTNASRDDYPSRDLAARIDLALNTLHVTLDQQNSQARSALASTRNRILSSVNRLPNEVLSEIFAHVIYTPQDPLEPAPMKQSLLAMYRSIYKLLRVCSVWKKIILARGSFWSVIPITFFTFSGRYAGDIDPTNICIGRAQGGDLHLAAVLPSETDPGRLLDLTEHAPRFRTVNILSESCYSIGLILHTLRNLGSSANLSDLSIRYKRDNPQLNRLPREHDYIFSSSTNSHVFEGLLKRISVLRLSGAPISWAGVSFSSQLVELELQDFTLGHDSKLSMLMTALSSATQLQHLQIISAKTFPDDPSSTTKPTSKISLPNLKTLLVRDLYFNTLHYLLSSITSRSHRLFLHLTRRTFEQAHPASEPVDVSAQDVLDLFGELTVDTLLLEAEEDDPWLAAEGVWEVLHAMPDVKHLLMHNWDYYKNFCEAIHNSSMPGSSFPSFKSMYFSGAKIRDEAAFRNMVASYSESLERMQLGAMIGDGSEFTDAHCPVEESEDLATWLEDHVPDFELIGEYYPLADFLPLEWQLW</sequence>
<evidence type="ECO:0000313" key="2">
    <source>
        <dbReference type="Proteomes" id="UP000663831"/>
    </source>
</evidence>
<accession>A0A8H2Y7C1</accession>
<comment type="caution">
    <text evidence="1">The sequence shown here is derived from an EMBL/GenBank/DDBJ whole genome shotgun (WGS) entry which is preliminary data.</text>
</comment>
<reference evidence="1" key="1">
    <citation type="submission" date="2021-01" db="EMBL/GenBank/DDBJ databases">
        <authorList>
            <person name="Kaushik A."/>
        </authorList>
    </citation>
    <scope>NUCLEOTIDE SEQUENCE</scope>
    <source>
        <strain evidence="1">AG3-1AP</strain>
    </source>
</reference>
<proteinExistence type="predicted"/>
<evidence type="ECO:0000313" key="1">
    <source>
        <dbReference type="EMBL" id="CAE6440405.1"/>
    </source>
</evidence>
<dbReference type="Gene3D" id="3.80.10.10">
    <property type="entry name" value="Ribonuclease Inhibitor"/>
    <property type="match status" value="1"/>
</dbReference>
<name>A0A8H2Y7C1_9AGAM</name>
<dbReference type="SUPFAM" id="SSF52047">
    <property type="entry name" value="RNI-like"/>
    <property type="match status" value="1"/>
</dbReference>
<protein>
    <recommendedName>
        <fullName evidence="3">F-box domain-containing protein</fullName>
    </recommendedName>
</protein>
<dbReference type="AlphaFoldDB" id="A0A8H2Y7C1"/>
<dbReference type="InterPro" id="IPR032675">
    <property type="entry name" value="LRR_dom_sf"/>
</dbReference>